<dbReference type="GO" id="GO:0000271">
    <property type="term" value="P:polysaccharide biosynthetic process"/>
    <property type="evidence" value="ECO:0007669"/>
    <property type="project" value="InterPro"/>
</dbReference>
<keyword evidence="5 6" id="KW-0472">Membrane</keyword>
<feature type="transmembrane region" description="Helical" evidence="6">
    <location>
        <begin position="118"/>
        <end position="137"/>
    </location>
</feature>
<evidence type="ECO:0000256" key="4">
    <source>
        <dbReference type="ARBA" id="ARBA00022989"/>
    </source>
</evidence>
<evidence type="ECO:0000256" key="6">
    <source>
        <dbReference type="SAM" id="Phobius"/>
    </source>
</evidence>
<organism evidence="8 9">
    <name type="scientific">Winmispira thermophila (strain ATCC 700085 / DSM 6578 / Z-1203)</name>
    <name type="common">Spirochaeta thermophila</name>
    <dbReference type="NCBI Taxonomy" id="869211"/>
    <lineage>
        <taxon>Bacteria</taxon>
        <taxon>Pseudomonadati</taxon>
        <taxon>Spirochaetota</taxon>
        <taxon>Spirochaetia</taxon>
        <taxon>Winmispirales</taxon>
        <taxon>Winmispiraceae</taxon>
        <taxon>Winmispira</taxon>
    </lineage>
</organism>
<accession>G0GD22</accession>
<comment type="similarity">
    <text evidence="2">Belongs to the GtrA family.</text>
</comment>
<evidence type="ECO:0000259" key="7">
    <source>
        <dbReference type="Pfam" id="PF04138"/>
    </source>
</evidence>
<proteinExistence type="inferred from homology"/>
<feature type="domain" description="GtrA/DPMS transmembrane" evidence="7">
    <location>
        <begin position="16"/>
        <end position="143"/>
    </location>
</feature>
<dbReference type="STRING" id="869211.Spith_1838"/>
<comment type="subcellular location">
    <subcellularLocation>
        <location evidence="1">Membrane</location>
        <topology evidence="1">Multi-pass membrane protein</topology>
    </subcellularLocation>
</comment>
<evidence type="ECO:0000256" key="5">
    <source>
        <dbReference type="ARBA" id="ARBA00023136"/>
    </source>
</evidence>
<keyword evidence="4 6" id="KW-1133">Transmembrane helix</keyword>
<dbReference type="RefSeq" id="WP_014625423.1">
    <property type="nucleotide sequence ID" value="NC_017583.1"/>
</dbReference>
<dbReference type="EMBL" id="CP002903">
    <property type="protein sequence ID" value="AEJ62097.1"/>
    <property type="molecule type" value="Genomic_DNA"/>
</dbReference>
<sequence length="150" mass="16773">MDERARHLQLAFQFVRFNLVGTLNTLIDVGIFALLTSLGTPPVAAQPVSYFCGMVNGFFLHKYWTFRQRRGSWGVQALKFVFVNLAGILLTTSIIALFEELASSTGWGSTRILAWPAYVVAGKACALVAGSLLTFTANRWWVFREEQVLH</sequence>
<dbReference type="PANTHER" id="PTHR38459:SF1">
    <property type="entry name" value="PROPHAGE BACTOPRENOL-LINKED GLUCOSE TRANSLOCASE HOMOLOG"/>
    <property type="match status" value="1"/>
</dbReference>
<evidence type="ECO:0000256" key="2">
    <source>
        <dbReference type="ARBA" id="ARBA00009399"/>
    </source>
</evidence>
<feature type="transmembrane region" description="Helical" evidence="6">
    <location>
        <begin position="47"/>
        <end position="65"/>
    </location>
</feature>
<dbReference type="GO" id="GO:0005886">
    <property type="term" value="C:plasma membrane"/>
    <property type="evidence" value="ECO:0007669"/>
    <property type="project" value="TreeGrafter"/>
</dbReference>
<dbReference type="AlphaFoldDB" id="G0GD22"/>
<evidence type="ECO:0000313" key="8">
    <source>
        <dbReference type="EMBL" id="AEJ62097.1"/>
    </source>
</evidence>
<dbReference type="InterPro" id="IPR051401">
    <property type="entry name" value="GtrA_CellWall_Glycosyl"/>
</dbReference>
<dbReference type="Pfam" id="PF04138">
    <property type="entry name" value="GtrA_DPMS_TM"/>
    <property type="match status" value="1"/>
</dbReference>
<name>G0GD22_WINT7</name>
<dbReference type="PANTHER" id="PTHR38459">
    <property type="entry name" value="PROPHAGE BACTOPRENOL-LINKED GLUCOSE TRANSLOCASE HOMOLOG"/>
    <property type="match status" value="1"/>
</dbReference>
<evidence type="ECO:0000256" key="1">
    <source>
        <dbReference type="ARBA" id="ARBA00004141"/>
    </source>
</evidence>
<evidence type="ECO:0000313" key="9">
    <source>
        <dbReference type="Proteomes" id="UP000007254"/>
    </source>
</evidence>
<feature type="transmembrane region" description="Helical" evidence="6">
    <location>
        <begin position="14"/>
        <end position="35"/>
    </location>
</feature>
<protein>
    <submittedName>
        <fullName evidence="8">GtrA family protein</fullName>
    </submittedName>
</protein>
<reference evidence="8 9" key="1">
    <citation type="submission" date="2011-06" db="EMBL/GenBank/DDBJ databases">
        <title>The complete genome of Spirochaeta thermophila DSM 6578.</title>
        <authorList>
            <consortium name="US DOE Joint Genome Institute (JGI-PGF)"/>
            <person name="Lucas S."/>
            <person name="Lapidus A."/>
            <person name="Bruce D."/>
            <person name="Goodwin L."/>
            <person name="Pitluck S."/>
            <person name="Peters L."/>
            <person name="Kyrpides N."/>
            <person name="Mavromatis K."/>
            <person name="Ivanova N."/>
            <person name="Mikailova N."/>
            <person name="Pagani I."/>
            <person name="Chertkov O."/>
            <person name="Detter J.C."/>
            <person name="Tapia R."/>
            <person name="Han C."/>
            <person name="Land M."/>
            <person name="Hauser L."/>
            <person name="Markowitz V."/>
            <person name="Cheng J.-F."/>
            <person name="Hugenholtz P."/>
            <person name="Woyke T."/>
            <person name="Wu D."/>
            <person name="Spring S."/>
            <person name="Merkhoffer B."/>
            <person name="Schneider S."/>
            <person name="Klenk H.-P."/>
            <person name="Eisen J.A."/>
        </authorList>
    </citation>
    <scope>NUCLEOTIDE SEQUENCE [LARGE SCALE GENOMIC DNA]</scope>
    <source>
        <strain evidence="9">ATCC 700085 / DSM 6578 / Z-1203</strain>
    </source>
</reference>
<dbReference type="OrthoDB" id="9807815at2"/>
<evidence type="ECO:0000256" key="3">
    <source>
        <dbReference type="ARBA" id="ARBA00022692"/>
    </source>
</evidence>
<feature type="transmembrane region" description="Helical" evidence="6">
    <location>
        <begin position="77"/>
        <end position="98"/>
    </location>
</feature>
<gene>
    <name evidence="8" type="ordered locus">Spith_1838</name>
</gene>
<dbReference type="HOGENOM" id="CLU_083873_4_2_12"/>
<dbReference type="KEGG" id="stq:Spith_1838"/>
<dbReference type="Proteomes" id="UP000007254">
    <property type="component" value="Chromosome"/>
</dbReference>
<keyword evidence="9" id="KW-1185">Reference proteome</keyword>
<keyword evidence="3 6" id="KW-0812">Transmembrane</keyword>
<dbReference type="InterPro" id="IPR007267">
    <property type="entry name" value="GtrA_DPMS_TM"/>
</dbReference>